<dbReference type="AlphaFoldDB" id="A0A8T0NUR7"/>
<dbReference type="PANTHER" id="PTHR46148">
    <property type="entry name" value="CHROMO DOMAIN-CONTAINING PROTEIN"/>
    <property type="match status" value="1"/>
</dbReference>
<name>A0A8T0NUR7_PANVG</name>
<gene>
    <name evidence="2" type="ORF">PVAP13_9KG516052</name>
</gene>
<dbReference type="SUPFAM" id="SSF54160">
    <property type="entry name" value="Chromo domain-like"/>
    <property type="match status" value="1"/>
</dbReference>
<protein>
    <recommendedName>
        <fullName evidence="1">Tf2-1-like SH3-like domain-containing protein</fullName>
    </recommendedName>
</protein>
<dbReference type="Pfam" id="PF24626">
    <property type="entry name" value="SH3_Tf2-1"/>
    <property type="match status" value="1"/>
</dbReference>
<keyword evidence="3" id="KW-1185">Reference proteome</keyword>
<feature type="domain" description="Tf2-1-like SH3-like" evidence="1">
    <location>
        <begin position="17"/>
        <end position="81"/>
    </location>
</feature>
<evidence type="ECO:0000313" key="2">
    <source>
        <dbReference type="EMBL" id="KAG2553190.1"/>
    </source>
</evidence>
<accession>A0A8T0NUR7</accession>
<dbReference type="InterPro" id="IPR056924">
    <property type="entry name" value="SH3_Tf2-1"/>
</dbReference>
<evidence type="ECO:0000313" key="3">
    <source>
        <dbReference type="Proteomes" id="UP000823388"/>
    </source>
</evidence>
<dbReference type="InterPro" id="IPR016197">
    <property type="entry name" value="Chromo-like_dom_sf"/>
</dbReference>
<sequence length="251" mass="27842">MKQQADKKRTERSFAVGDQVYLKLQPYVQSSLAPRANQKLAYKFFGPFLVIDKIGQVAHKLQLPAHSQIHHVSHVSQLKKVVPSALSPAAVPVDLMGLQIPERVLAKRMHPDGSKLRSQVLIQWSGLDSSLVTWDNVDSLCQQFPQSPALEQASCYCGGVSATQVPARLWRPLQLGCVGANEPLSPTANTLATNGPERCQPVNRRLYREDCEERGTHEHYCNKLFLPLFYKEAVLVASSSIPLASFIASFL</sequence>
<proteinExistence type="predicted"/>
<dbReference type="Proteomes" id="UP000823388">
    <property type="component" value="Chromosome 9K"/>
</dbReference>
<organism evidence="2 3">
    <name type="scientific">Panicum virgatum</name>
    <name type="common">Blackwell switchgrass</name>
    <dbReference type="NCBI Taxonomy" id="38727"/>
    <lineage>
        <taxon>Eukaryota</taxon>
        <taxon>Viridiplantae</taxon>
        <taxon>Streptophyta</taxon>
        <taxon>Embryophyta</taxon>
        <taxon>Tracheophyta</taxon>
        <taxon>Spermatophyta</taxon>
        <taxon>Magnoliopsida</taxon>
        <taxon>Liliopsida</taxon>
        <taxon>Poales</taxon>
        <taxon>Poaceae</taxon>
        <taxon>PACMAD clade</taxon>
        <taxon>Panicoideae</taxon>
        <taxon>Panicodae</taxon>
        <taxon>Paniceae</taxon>
        <taxon>Panicinae</taxon>
        <taxon>Panicum</taxon>
        <taxon>Panicum sect. Hiantes</taxon>
    </lineage>
</organism>
<dbReference type="PANTHER" id="PTHR46148:SF52">
    <property type="entry name" value="OS04G0603800 PROTEIN"/>
    <property type="match status" value="1"/>
</dbReference>
<dbReference type="EMBL" id="CM029053">
    <property type="protein sequence ID" value="KAG2553190.1"/>
    <property type="molecule type" value="Genomic_DNA"/>
</dbReference>
<reference evidence="2" key="1">
    <citation type="submission" date="2020-05" db="EMBL/GenBank/DDBJ databases">
        <title>WGS assembly of Panicum virgatum.</title>
        <authorList>
            <person name="Lovell J.T."/>
            <person name="Jenkins J."/>
            <person name="Shu S."/>
            <person name="Juenger T.E."/>
            <person name="Schmutz J."/>
        </authorList>
    </citation>
    <scope>NUCLEOTIDE SEQUENCE</scope>
    <source>
        <strain evidence="2">AP13</strain>
    </source>
</reference>
<comment type="caution">
    <text evidence="2">The sequence shown here is derived from an EMBL/GenBank/DDBJ whole genome shotgun (WGS) entry which is preliminary data.</text>
</comment>
<evidence type="ECO:0000259" key="1">
    <source>
        <dbReference type="Pfam" id="PF24626"/>
    </source>
</evidence>